<protein>
    <submittedName>
        <fullName evidence="3">Uncharacterized protein</fullName>
    </submittedName>
</protein>
<proteinExistence type="inferred from homology"/>
<evidence type="ECO:0000313" key="3">
    <source>
        <dbReference type="EMBL" id="KAF4369601.1"/>
    </source>
</evidence>
<feature type="region of interest" description="Disordered" evidence="2">
    <location>
        <begin position="357"/>
        <end position="379"/>
    </location>
</feature>
<feature type="compositionally biased region" description="Acidic residues" evidence="2">
    <location>
        <begin position="195"/>
        <end position="204"/>
    </location>
</feature>
<evidence type="ECO:0000256" key="2">
    <source>
        <dbReference type="SAM" id="MobiDB-lite"/>
    </source>
</evidence>
<dbReference type="GO" id="GO:0000387">
    <property type="term" value="P:spliceosomal snRNP assembly"/>
    <property type="evidence" value="ECO:0007669"/>
    <property type="project" value="InterPro"/>
</dbReference>
<feature type="region of interest" description="Disordered" evidence="2">
    <location>
        <begin position="136"/>
        <end position="204"/>
    </location>
</feature>
<keyword evidence="4" id="KW-1185">Reference proteome</keyword>
<dbReference type="PANTHER" id="PTHR12794">
    <property type="entry name" value="GEMIN2"/>
    <property type="match status" value="1"/>
</dbReference>
<dbReference type="PANTHER" id="PTHR12794:SF0">
    <property type="entry name" value="GEM-ASSOCIATED PROTEIN 2"/>
    <property type="match status" value="1"/>
</dbReference>
<accession>A0A7J6FFY1</accession>
<evidence type="ECO:0000256" key="1">
    <source>
        <dbReference type="ARBA" id="ARBA00025758"/>
    </source>
</evidence>
<dbReference type="EMBL" id="JAATIQ010000217">
    <property type="protein sequence ID" value="KAF4369601.1"/>
    <property type="molecule type" value="Genomic_DNA"/>
</dbReference>
<reference evidence="3 4" key="1">
    <citation type="journal article" date="2020" name="bioRxiv">
        <title>Sequence and annotation of 42 cannabis genomes reveals extensive copy number variation in cannabinoid synthesis and pathogen resistance genes.</title>
        <authorList>
            <person name="Mckernan K.J."/>
            <person name="Helbert Y."/>
            <person name="Kane L.T."/>
            <person name="Ebling H."/>
            <person name="Zhang L."/>
            <person name="Liu B."/>
            <person name="Eaton Z."/>
            <person name="Mclaughlin S."/>
            <person name="Kingan S."/>
            <person name="Baybayan P."/>
            <person name="Concepcion G."/>
            <person name="Jordan M."/>
            <person name="Riva A."/>
            <person name="Barbazuk W."/>
            <person name="Harkins T."/>
        </authorList>
    </citation>
    <scope>NUCLEOTIDE SEQUENCE [LARGE SCALE GENOMIC DNA]</scope>
    <source>
        <strain evidence="4">cv. Jamaican Lion 4</strain>
        <tissue evidence="3">Leaf</tissue>
    </source>
</reference>
<name>A0A7J6FFY1_CANSA</name>
<comment type="similarity">
    <text evidence="1">Belongs to the gemin-2 family.</text>
</comment>
<comment type="caution">
    <text evidence="3">The sequence shown here is derived from an EMBL/GenBank/DDBJ whole genome shotgun (WGS) entry which is preliminary data.</text>
</comment>
<evidence type="ECO:0000313" key="4">
    <source>
        <dbReference type="Proteomes" id="UP000583929"/>
    </source>
</evidence>
<dbReference type="InterPro" id="IPR035426">
    <property type="entry name" value="Gemin2/Brr1"/>
</dbReference>
<dbReference type="Pfam" id="PF04938">
    <property type="entry name" value="SIP1"/>
    <property type="match status" value="1"/>
</dbReference>
<gene>
    <name evidence="3" type="ORF">G4B88_021406</name>
</gene>
<dbReference type="Proteomes" id="UP000583929">
    <property type="component" value="Unassembled WGS sequence"/>
</dbReference>
<sequence length="486" mass="54577">MLIVEKQPKRVYSREAMEALRFADMDEHRKKMWNHVLTELNSDGIHFLRSSQNHNEIQITSDNQHQSIGEDDESPTILVDELVNTRGGEGTKKIYSREVMEALRFVNAKEKRKLWKSVLIGLDPVVQKEYVNLASSKNPKKTGKKEESPPILNNIPEAHSKDKGNGLLSLERSGSDAACSSVVGDRDNHSIVEGDYSEDDDSEEDYASIQRPAFAVQGEPNFDSGPPEDGLEYLRRVRWEAARIPKIRVAKLDRSKLNKEQSEYMPKIPEIAKCPEQLLPMKQWEDSFLDDFSQLRLDLSHLEDSRDIVSEICPQQQPGGIILASFEKCRTKVQPDQSHDCLSSENTDELLSNLSTTVVDGDDDDNNVSSESEKSTPKSVVNENCNNYPLLSVILKMDSVARVAMLKRRISSFGGTNTFLREDCLWLFALCAVIDTPLDADSSASLRSLLRKSANLLAGKSEVDDEVVMLNILATISGRYFGQLES</sequence>
<dbReference type="GO" id="GO:0032797">
    <property type="term" value="C:SMN complex"/>
    <property type="evidence" value="ECO:0007669"/>
    <property type="project" value="TreeGrafter"/>
</dbReference>
<dbReference type="AlphaFoldDB" id="A0A7J6FFY1"/>
<dbReference type="Gene3D" id="1.20.58.1070">
    <property type="match status" value="1"/>
</dbReference>
<dbReference type="GO" id="GO:0005634">
    <property type="term" value="C:nucleus"/>
    <property type="evidence" value="ECO:0007669"/>
    <property type="project" value="TreeGrafter"/>
</dbReference>
<organism evidence="3 4">
    <name type="scientific">Cannabis sativa</name>
    <name type="common">Hemp</name>
    <name type="synonym">Marijuana</name>
    <dbReference type="NCBI Taxonomy" id="3483"/>
    <lineage>
        <taxon>Eukaryota</taxon>
        <taxon>Viridiplantae</taxon>
        <taxon>Streptophyta</taxon>
        <taxon>Embryophyta</taxon>
        <taxon>Tracheophyta</taxon>
        <taxon>Spermatophyta</taxon>
        <taxon>Magnoliopsida</taxon>
        <taxon>eudicotyledons</taxon>
        <taxon>Gunneridae</taxon>
        <taxon>Pentapetalae</taxon>
        <taxon>rosids</taxon>
        <taxon>fabids</taxon>
        <taxon>Rosales</taxon>
        <taxon>Cannabaceae</taxon>
        <taxon>Cannabis</taxon>
    </lineage>
</organism>